<name>A0A840ITV2_9PSEU</name>
<protein>
    <submittedName>
        <fullName evidence="2">Uncharacterized protein</fullName>
    </submittedName>
</protein>
<comment type="caution">
    <text evidence="2">The sequence shown here is derived from an EMBL/GenBank/DDBJ whole genome shotgun (WGS) entry which is preliminary data.</text>
</comment>
<keyword evidence="3" id="KW-1185">Reference proteome</keyword>
<feature type="compositionally biased region" description="Polar residues" evidence="1">
    <location>
        <begin position="8"/>
        <end position="17"/>
    </location>
</feature>
<sequence>MSEPSDAPSGQDTSSSYADDLRRSSATFRAWAGTEDRAAALFAGLAERGLSGMAKMQSRAERAARMLEQVASVTAAQALAYEEMIAAGGPDDSRAYVEYEATTRRLLALMPADMLTD</sequence>
<accession>A0A840ITV2</accession>
<dbReference type="RefSeq" id="WP_246458827.1">
    <property type="nucleotide sequence ID" value="NZ_JACHMG010000001.1"/>
</dbReference>
<organism evidence="2 3">
    <name type="scientific">Amycolatopsis jiangsuensis</name>
    <dbReference type="NCBI Taxonomy" id="1181879"/>
    <lineage>
        <taxon>Bacteria</taxon>
        <taxon>Bacillati</taxon>
        <taxon>Actinomycetota</taxon>
        <taxon>Actinomycetes</taxon>
        <taxon>Pseudonocardiales</taxon>
        <taxon>Pseudonocardiaceae</taxon>
        <taxon>Amycolatopsis</taxon>
    </lineage>
</organism>
<proteinExistence type="predicted"/>
<reference evidence="2 3" key="1">
    <citation type="submission" date="2020-08" db="EMBL/GenBank/DDBJ databases">
        <title>Sequencing the genomes of 1000 actinobacteria strains.</title>
        <authorList>
            <person name="Klenk H.-P."/>
        </authorList>
    </citation>
    <scope>NUCLEOTIDE SEQUENCE [LARGE SCALE GENOMIC DNA]</scope>
    <source>
        <strain evidence="2 3">DSM 45859</strain>
    </source>
</reference>
<evidence type="ECO:0000256" key="1">
    <source>
        <dbReference type="SAM" id="MobiDB-lite"/>
    </source>
</evidence>
<dbReference type="Proteomes" id="UP000581769">
    <property type="component" value="Unassembled WGS sequence"/>
</dbReference>
<feature type="region of interest" description="Disordered" evidence="1">
    <location>
        <begin position="1"/>
        <end position="21"/>
    </location>
</feature>
<dbReference type="AlphaFoldDB" id="A0A840ITV2"/>
<evidence type="ECO:0000313" key="3">
    <source>
        <dbReference type="Proteomes" id="UP000581769"/>
    </source>
</evidence>
<evidence type="ECO:0000313" key="2">
    <source>
        <dbReference type="EMBL" id="MBB4684652.1"/>
    </source>
</evidence>
<gene>
    <name evidence="2" type="ORF">BJY18_002137</name>
</gene>
<dbReference type="EMBL" id="JACHMG010000001">
    <property type="protein sequence ID" value="MBB4684652.1"/>
    <property type="molecule type" value="Genomic_DNA"/>
</dbReference>